<dbReference type="PANTHER" id="PTHR43441:SF2">
    <property type="entry name" value="FAMILY ACETYLTRANSFERASE, PUTATIVE (AFU_ORTHOLOGUE AFUA_7G00850)-RELATED"/>
    <property type="match status" value="1"/>
</dbReference>
<feature type="domain" description="N-acetyltransferase" evidence="2">
    <location>
        <begin position="39"/>
        <end position="196"/>
    </location>
</feature>
<reference evidence="3 4" key="1">
    <citation type="submission" date="2023-08" db="EMBL/GenBank/DDBJ databases">
        <title>Implementing the SeqCode for naming new Mesorhizobium species isolated from Vachellia karroo root nodules.</title>
        <authorList>
            <person name="Van Lill M."/>
        </authorList>
    </citation>
    <scope>NUCLEOTIDE SEQUENCE [LARGE SCALE GENOMIC DNA]</scope>
    <source>
        <strain evidence="3 4">VK22B</strain>
    </source>
</reference>
<dbReference type="InterPro" id="IPR016181">
    <property type="entry name" value="Acyl_CoA_acyltransferase"/>
</dbReference>
<dbReference type="Pfam" id="PF13302">
    <property type="entry name" value="Acetyltransf_3"/>
    <property type="match status" value="1"/>
</dbReference>
<sequence>MAFDTETDQPVVGSTPKATQVASGDAPVPVAVVLDGHWGRLRPLDAERDAGRLYLLSHDEHTEATWVDMKVGPFASEQAFAEHVTALVADTKRAFFTVAGPDDNPLGWLCLMEARPPHHVVELGYVLYTPPLQRTRLASEALYLIMRHVFDDLGYRRLEWTCTSTNQRSRSAALRLGFAYEGTHRQGLFLKGKPCDIPMYSMLSSEWPANRAAFEAWLDPGNFREGRQVRSLAELRSPRDFTGPPSPI</sequence>
<dbReference type="Proteomes" id="UP001271249">
    <property type="component" value="Unassembled WGS sequence"/>
</dbReference>
<accession>A0ABU4YXN1</accession>
<dbReference type="PANTHER" id="PTHR43441">
    <property type="entry name" value="RIBOSOMAL-PROTEIN-SERINE ACETYLTRANSFERASE"/>
    <property type="match status" value="1"/>
</dbReference>
<organism evidence="3 4">
    <name type="scientific">Mesorhizobium captivum</name>
    <dbReference type="NCBI Taxonomy" id="3072319"/>
    <lineage>
        <taxon>Bacteria</taxon>
        <taxon>Pseudomonadati</taxon>
        <taxon>Pseudomonadota</taxon>
        <taxon>Alphaproteobacteria</taxon>
        <taxon>Hyphomicrobiales</taxon>
        <taxon>Phyllobacteriaceae</taxon>
        <taxon>Mesorhizobium</taxon>
    </lineage>
</organism>
<dbReference type="GO" id="GO:0016740">
    <property type="term" value="F:transferase activity"/>
    <property type="evidence" value="ECO:0007669"/>
    <property type="project" value="UniProtKB-KW"/>
</dbReference>
<proteinExistence type="predicted"/>
<name>A0ABU4YXN1_9HYPH</name>
<evidence type="ECO:0000256" key="1">
    <source>
        <dbReference type="SAM" id="MobiDB-lite"/>
    </source>
</evidence>
<keyword evidence="3" id="KW-0808">Transferase</keyword>
<keyword evidence="4" id="KW-1185">Reference proteome</keyword>
<evidence type="ECO:0000313" key="3">
    <source>
        <dbReference type="EMBL" id="MDX8491732.1"/>
    </source>
</evidence>
<feature type="region of interest" description="Disordered" evidence="1">
    <location>
        <begin position="1"/>
        <end position="23"/>
    </location>
</feature>
<dbReference type="InterPro" id="IPR000182">
    <property type="entry name" value="GNAT_dom"/>
</dbReference>
<evidence type="ECO:0000259" key="2">
    <source>
        <dbReference type="PROSITE" id="PS51186"/>
    </source>
</evidence>
<dbReference type="Gene3D" id="3.40.630.30">
    <property type="match status" value="1"/>
</dbReference>
<dbReference type="PROSITE" id="PS51186">
    <property type="entry name" value="GNAT"/>
    <property type="match status" value="1"/>
</dbReference>
<dbReference type="InterPro" id="IPR051908">
    <property type="entry name" value="Ribosomal_N-acetyltransferase"/>
</dbReference>
<gene>
    <name evidence="3" type="ORF">RFN29_09080</name>
</gene>
<comment type="caution">
    <text evidence="3">The sequence shown here is derived from an EMBL/GenBank/DDBJ whole genome shotgun (WGS) entry which is preliminary data.</text>
</comment>
<dbReference type="SUPFAM" id="SSF55729">
    <property type="entry name" value="Acyl-CoA N-acyltransferases (Nat)"/>
    <property type="match status" value="1"/>
</dbReference>
<dbReference type="RefSeq" id="WP_320225764.1">
    <property type="nucleotide sequence ID" value="NZ_JAVIJB010000005.1"/>
</dbReference>
<protein>
    <submittedName>
        <fullName evidence="3">GNAT family protein</fullName>
        <ecNumber evidence="3">2.-.-.-</ecNumber>
    </submittedName>
</protein>
<dbReference type="EC" id="2.-.-.-" evidence="3"/>
<dbReference type="EMBL" id="JAVIJC010000007">
    <property type="protein sequence ID" value="MDX8491732.1"/>
    <property type="molecule type" value="Genomic_DNA"/>
</dbReference>
<evidence type="ECO:0000313" key="4">
    <source>
        <dbReference type="Proteomes" id="UP001271249"/>
    </source>
</evidence>